<dbReference type="AlphaFoldDB" id="A0A433RQN8"/>
<evidence type="ECO:0008006" key="5">
    <source>
        <dbReference type="Google" id="ProtNLM"/>
    </source>
</evidence>
<feature type="chain" id="PRO_5039586789" description="Lipoprotein" evidence="2">
    <location>
        <begin position="22"/>
        <end position="188"/>
    </location>
</feature>
<reference evidence="3 4" key="1">
    <citation type="submission" date="2014-11" db="EMBL/GenBank/DDBJ databases">
        <title>Genome sequence and analysis of novel Kurthia sp.</title>
        <authorList>
            <person name="Lawson J.N."/>
            <person name="Gonzalez J.E."/>
            <person name="Rinauldi L."/>
            <person name="Xuan Z."/>
            <person name="Firman A."/>
            <person name="Shaddox L."/>
            <person name="Trudeau A."/>
            <person name="Shah S."/>
            <person name="Reiman D."/>
        </authorList>
    </citation>
    <scope>NUCLEOTIDE SEQUENCE [LARGE SCALE GENOMIC DNA]</scope>
    <source>
        <strain evidence="3 4">3B1D</strain>
    </source>
</reference>
<keyword evidence="2" id="KW-0732">Signal</keyword>
<proteinExistence type="predicted"/>
<comment type="caution">
    <text evidence="3">The sequence shown here is derived from an EMBL/GenBank/DDBJ whole genome shotgun (WGS) entry which is preliminary data.</text>
</comment>
<evidence type="ECO:0000256" key="1">
    <source>
        <dbReference type="SAM" id="Coils"/>
    </source>
</evidence>
<evidence type="ECO:0000313" key="3">
    <source>
        <dbReference type="EMBL" id="RUS53030.1"/>
    </source>
</evidence>
<accession>A0A433RQN8</accession>
<gene>
    <name evidence="3" type="ORF">QI30_15850</name>
</gene>
<dbReference type="EMBL" id="JTFC01000041">
    <property type="protein sequence ID" value="RUS53030.1"/>
    <property type="molecule type" value="Genomic_DNA"/>
</dbReference>
<evidence type="ECO:0000313" key="4">
    <source>
        <dbReference type="Proteomes" id="UP000288623"/>
    </source>
</evidence>
<protein>
    <recommendedName>
        <fullName evidence="5">Lipoprotein</fullName>
    </recommendedName>
</protein>
<feature type="coiled-coil region" evidence="1">
    <location>
        <begin position="27"/>
        <end position="55"/>
    </location>
</feature>
<keyword evidence="4" id="KW-1185">Reference proteome</keyword>
<name>A0A433RQN8_9BACL</name>
<organism evidence="3 4">
    <name type="scientific">Candidatus Kurthia intestinigallinarum</name>
    <dbReference type="NCBI Taxonomy" id="1562256"/>
    <lineage>
        <taxon>Bacteria</taxon>
        <taxon>Bacillati</taxon>
        <taxon>Bacillota</taxon>
        <taxon>Bacilli</taxon>
        <taxon>Bacillales</taxon>
        <taxon>Caryophanaceae</taxon>
        <taxon>Kurthia</taxon>
    </lineage>
</organism>
<sequence length="188" mass="20726">MRKIAKLSTAVLLLFTLAACSNDVAEKAAAKKEAAQLAEQKKAEALKIVQQQEKHASKVVAKAQKKLDWATYKKAKKVVNQLQQTDEKDKLVNKLTGIKKKIVKNERIAAKKAEAAKQAENAKQAEIAKQAEAEPQTLTAFVNKYGMSPAAYKVQYQGMSEEQALRSTPDAMKTSGEMQIGYIKYGIE</sequence>
<dbReference type="OrthoDB" id="2149848at2"/>
<feature type="signal peptide" evidence="2">
    <location>
        <begin position="1"/>
        <end position="21"/>
    </location>
</feature>
<dbReference type="Proteomes" id="UP000288623">
    <property type="component" value="Unassembled WGS sequence"/>
</dbReference>
<evidence type="ECO:0000256" key="2">
    <source>
        <dbReference type="SAM" id="SignalP"/>
    </source>
</evidence>
<keyword evidence="1" id="KW-0175">Coiled coil</keyword>
<dbReference type="RefSeq" id="WP_126991574.1">
    <property type="nucleotide sequence ID" value="NZ_JTFC01000041.1"/>
</dbReference>
<dbReference type="PROSITE" id="PS51257">
    <property type="entry name" value="PROKAR_LIPOPROTEIN"/>
    <property type="match status" value="1"/>
</dbReference>